<dbReference type="GO" id="GO:0006950">
    <property type="term" value="P:response to stress"/>
    <property type="evidence" value="ECO:0007669"/>
    <property type="project" value="TreeGrafter"/>
</dbReference>
<dbReference type="PRINTS" id="PR00598">
    <property type="entry name" value="HTHMARR"/>
</dbReference>
<evidence type="ECO:0000313" key="2">
    <source>
        <dbReference type="EMBL" id="ATX65680.1"/>
    </source>
</evidence>
<dbReference type="SUPFAM" id="SSF46785">
    <property type="entry name" value="Winged helix' DNA-binding domain"/>
    <property type="match status" value="1"/>
</dbReference>
<dbReference type="PANTHER" id="PTHR33164">
    <property type="entry name" value="TRANSCRIPTIONAL REGULATOR, MARR FAMILY"/>
    <property type="match status" value="1"/>
</dbReference>
<gene>
    <name evidence="2" type="ORF">BG454_07445</name>
</gene>
<dbReference type="PROSITE" id="PS50995">
    <property type="entry name" value="HTH_MARR_2"/>
    <property type="match status" value="1"/>
</dbReference>
<dbReference type="STRING" id="441209.GCA_001870665_01266"/>
<dbReference type="InterPro" id="IPR000835">
    <property type="entry name" value="HTH_MarR-typ"/>
</dbReference>
<dbReference type="PANTHER" id="PTHR33164:SF43">
    <property type="entry name" value="HTH-TYPE TRANSCRIPTIONAL REPRESSOR YETL"/>
    <property type="match status" value="1"/>
</dbReference>
<dbReference type="InterPro" id="IPR036388">
    <property type="entry name" value="WH-like_DNA-bd_sf"/>
</dbReference>
<keyword evidence="3" id="KW-1185">Reference proteome</keyword>
<dbReference type="Gene3D" id="1.10.10.10">
    <property type="entry name" value="Winged helix-like DNA-binding domain superfamily/Winged helix DNA-binding domain"/>
    <property type="match status" value="1"/>
</dbReference>
<protein>
    <submittedName>
        <fullName evidence="2">MarR family transcriptional regulator</fullName>
    </submittedName>
</protein>
<dbReference type="EMBL" id="CP024899">
    <property type="protein sequence ID" value="ATX65680.1"/>
    <property type="molecule type" value="Genomic_DNA"/>
</dbReference>
<evidence type="ECO:0000313" key="3">
    <source>
        <dbReference type="Proteomes" id="UP000228948"/>
    </source>
</evidence>
<dbReference type="InterPro" id="IPR039422">
    <property type="entry name" value="MarR/SlyA-like"/>
</dbReference>
<dbReference type="Pfam" id="PF01047">
    <property type="entry name" value="MarR"/>
    <property type="match status" value="1"/>
</dbReference>
<proteinExistence type="predicted"/>
<reference evidence="2 3" key="1">
    <citation type="submission" date="2017-11" db="EMBL/GenBank/DDBJ databases">
        <title>Revised Sequence and Annotation of the Rhodobaca barguzinensis strain alga05 Genome.</title>
        <authorList>
            <person name="Kopejtka K."/>
            <person name="Tomasch J.M."/>
            <person name="Bunk B."/>
            <person name="Koblizek M."/>
        </authorList>
    </citation>
    <scope>NUCLEOTIDE SEQUENCE [LARGE SCALE GENOMIC DNA]</scope>
    <source>
        <strain evidence="3">alga05</strain>
    </source>
</reference>
<organism evidence="2 3">
    <name type="scientific">Roseinatronobacter bogoriensis subsp. barguzinensis</name>
    <dbReference type="NCBI Taxonomy" id="441209"/>
    <lineage>
        <taxon>Bacteria</taxon>
        <taxon>Pseudomonadati</taxon>
        <taxon>Pseudomonadota</taxon>
        <taxon>Alphaproteobacteria</taxon>
        <taxon>Rhodobacterales</taxon>
        <taxon>Paracoccaceae</taxon>
        <taxon>Roseinatronobacter</taxon>
    </lineage>
</organism>
<dbReference type="SMART" id="SM00347">
    <property type="entry name" value="HTH_MARR"/>
    <property type="match status" value="1"/>
</dbReference>
<dbReference type="GO" id="GO:0003700">
    <property type="term" value="F:DNA-binding transcription factor activity"/>
    <property type="evidence" value="ECO:0007669"/>
    <property type="project" value="InterPro"/>
</dbReference>
<feature type="domain" description="HTH marR-type" evidence="1">
    <location>
        <begin position="32"/>
        <end position="164"/>
    </location>
</feature>
<accession>A0A2K8KHQ5</accession>
<dbReference type="RefSeq" id="WP_084634798.1">
    <property type="nucleotide sequence ID" value="NZ_CP024899.1"/>
</dbReference>
<dbReference type="OrthoDB" id="7269152at2"/>
<evidence type="ECO:0000259" key="1">
    <source>
        <dbReference type="PROSITE" id="PS50995"/>
    </source>
</evidence>
<name>A0A2K8KHQ5_9RHOB</name>
<dbReference type="Proteomes" id="UP000228948">
    <property type="component" value="Chromosome"/>
</dbReference>
<dbReference type="AlphaFoldDB" id="A0A2K8KHQ5"/>
<sequence>MTQDTGQDLLQTRREDRVAVLPDDGLNLGELRHNTGFLLRMAWLQVSEKLEETGQAVTLTAAEYTILRMIALSPGVRQGHLAQALHIKPAAMTRIIRNFEERALVSRQIPDGDRRTVRLSVLPAGWTALEQARSLFGGKAEHERGTLSTAEQQQLNGLLRKFCGLDRSDTHAP</sequence>
<dbReference type="KEGG" id="rbg:BG454_07445"/>
<dbReference type="InterPro" id="IPR036390">
    <property type="entry name" value="WH_DNA-bd_sf"/>
</dbReference>